<organism evidence="17 18">
    <name type="scientific">Wickerhamomyces pijperi</name>
    <name type="common">Yeast</name>
    <name type="synonym">Pichia pijperi</name>
    <dbReference type="NCBI Taxonomy" id="599730"/>
    <lineage>
        <taxon>Eukaryota</taxon>
        <taxon>Fungi</taxon>
        <taxon>Dikarya</taxon>
        <taxon>Ascomycota</taxon>
        <taxon>Saccharomycotina</taxon>
        <taxon>Saccharomycetes</taxon>
        <taxon>Phaffomycetales</taxon>
        <taxon>Wickerhamomycetaceae</taxon>
        <taxon>Wickerhamomyces</taxon>
    </lineage>
</organism>
<feature type="transmembrane region" description="Helical" evidence="16">
    <location>
        <begin position="266"/>
        <end position="286"/>
    </location>
</feature>
<dbReference type="Gene3D" id="3.40.50.720">
    <property type="entry name" value="NAD(P)-binding Rossmann-like Domain"/>
    <property type="match status" value="1"/>
</dbReference>
<dbReference type="InterPro" id="IPR045022">
    <property type="entry name" value="KDSR-like"/>
</dbReference>
<keyword evidence="5" id="KW-0256">Endoplasmic reticulum</keyword>
<evidence type="ECO:0000256" key="12">
    <source>
        <dbReference type="ARBA" id="ARBA00029797"/>
    </source>
</evidence>
<name>A0A9P8TSS7_WICPI</name>
<comment type="subcellular location">
    <subcellularLocation>
        <location evidence="1">Endoplasmic reticulum</location>
    </subcellularLocation>
</comment>
<comment type="similarity">
    <text evidence="4">Belongs to the short-chain dehydrogenases/reductases (SDR) family.</text>
</comment>
<dbReference type="GO" id="GO:0047560">
    <property type="term" value="F:3-dehydrosphinganine reductase activity"/>
    <property type="evidence" value="ECO:0007669"/>
    <property type="project" value="UniProtKB-EC"/>
</dbReference>
<evidence type="ECO:0000313" key="17">
    <source>
        <dbReference type="EMBL" id="KAH3688686.1"/>
    </source>
</evidence>
<keyword evidence="16" id="KW-0812">Transmembrane</keyword>
<dbReference type="InterPro" id="IPR036291">
    <property type="entry name" value="NAD(P)-bd_dom_sf"/>
</dbReference>
<evidence type="ECO:0000256" key="8">
    <source>
        <dbReference type="ARBA" id="ARBA00023002"/>
    </source>
</evidence>
<evidence type="ECO:0000256" key="13">
    <source>
        <dbReference type="ARBA" id="ARBA00032891"/>
    </source>
</evidence>
<accession>A0A9P8TSS7</accession>
<keyword evidence="16" id="KW-1133">Transmembrane helix</keyword>
<evidence type="ECO:0000256" key="4">
    <source>
        <dbReference type="ARBA" id="ARBA00006484"/>
    </source>
</evidence>
<keyword evidence="18" id="KW-1185">Reference proteome</keyword>
<gene>
    <name evidence="17" type="ORF">WICPIJ_000333</name>
</gene>
<evidence type="ECO:0000256" key="7">
    <source>
        <dbReference type="ARBA" id="ARBA00022919"/>
    </source>
</evidence>
<evidence type="ECO:0000313" key="18">
    <source>
        <dbReference type="Proteomes" id="UP000774326"/>
    </source>
</evidence>
<dbReference type="OrthoDB" id="10267115at2759"/>
<dbReference type="SUPFAM" id="SSF51735">
    <property type="entry name" value="NAD(P)-binding Rossmann-fold domains"/>
    <property type="match status" value="1"/>
</dbReference>
<keyword evidence="9" id="KW-0443">Lipid metabolism</keyword>
<evidence type="ECO:0000256" key="6">
    <source>
        <dbReference type="ARBA" id="ARBA00022857"/>
    </source>
</evidence>
<evidence type="ECO:0000256" key="16">
    <source>
        <dbReference type="SAM" id="Phobius"/>
    </source>
</evidence>
<protein>
    <recommendedName>
        <fullName evidence="11">3-ketodihydrosphingosine reductase TSC10</fullName>
        <ecNumber evidence="10">1.1.1.102</ecNumber>
    </recommendedName>
    <alternativeName>
        <fullName evidence="13">3-dehydrosphinganine reductase</fullName>
    </alternativeName>
    <alternativeName>
        <fullName evidence="12">KDS reductase</fullName>
    </alternativeName>
</protein>
<evidence type="ECO:0000256" key="15">
    <source>
        <dbReference type="ARBA" id="ARBA00048930"/>
    </source>
</evidence>
<dbReference type="GO" id="GO:0006666">
    <property type="term" value="P:3-keto-sphinganine metabolic process"/>
    <property type="evidence" value="ECO:0007669"/>
    <property type="project" value="InterPro"/>
</dbReference>
<keyword evidence="16" id="KW-0472">Membrane</keyword>
<dbReference type="PANTHER" id="PTHR43550">
    <property type="entry name" value="3-KETODIHYDROSPHINGOSINE REDUCTASE"/>
    <property type="match status" value="1"/>
</dbReference>
<evidence type="ECO:0000256" key="2">
    <source>
        <dbReference type="ARBA" id="ARBA00004760"/>
    </source>
</evidence>
<sequence length="304" mass="33788">MVFFSNQFDAKDKTVVVTGGSQGLGAELAKQLIIRGAAKVIIVARTESKLQETVNYIEPFKISDSQVIDYATGDLANYDTCAKIVESLDTIDIVFFCAGSSVPKLFLDLTPRELSNGVNINYNTALNFSHAALSKMKLQSPDHTRHFIFCSSVLAIYPFIGYAQYAPLKAALRSLADIIRHETLPYNIKVHTVYPGNFASEGFAEEEKTKPEITKQIEGPSNAVSVESCTNNVLWFLDRGYETIFTDVIGWILSCSMLGFSPKCLGLVQIILGFILSLIVPFYVIFTNFEIKSYFKKLNSQKQP</sequence>
<dbReference type="AlphaFoldDB" id="A0A9P8TSS7"/>
<dbReference type="PANTHER" id="PTHR43550:SF3">
    <property type="entry name" value="3-KETODIHYDROSPHINGOSINE REDUCTASE"/>
    <property type="match status" value="1"/>
</dbReference>
<dbReference type="CDD" id="cd08939">
    <property type="entry name" value="KDSR-like_SDR_c"/>
    <property type="match status" value="1"/>
</dbReference>
<evidence type="ECO:0000256" key="10">
    <source>
        <dbReference type="ARBA" id="ARBA00026112"/>
    </source>
</evidence>
<evidence type="ECO:0000256" key="9">
    <source>
        <dbReference type="ARBA" id="ARBA00023098"/>
    </source>
</evidence>
<evidence type="ECO:0000256" key="5">
    <source>
        <dbReference type="ARBA" id="ARBA00022824"/>
    </source>
</evidence>
<comment type="function">
    <text evidence="14">Catalyzes the reduction of 3'-oxosphinganine (3-ketodihydrosphingosine/KDS) to sphinganine (dihydrosphingosine/DHS), the second step of de novo sphingolipid biosynthesis.</text>
</comment>
<evidence type="ECO:0000256" key="1">
    <source>
        <dbReference type="ARBA" id="ARBA00004240"/>
    </source>
</evidence>
<dbReference type="EMBL" id="JAEUBG010000205">
    <property type="protein sequence ID" value="KAH3688686.1"/>
    <property type="molecule type" value="Genomic_DNA"/>
</dbReference>
<dbReference type="GO" id="GO:0005789">
    <property type="term" value="C:endoplasmic reticulum membrane"/>
    <property type="evidence" value="ECO:0007669"/>
    <property type="project" value="TreeGrafter"/>
</dbReference>
<reference evidence="17" key="2">
    <citation type="submission" date="2021-01" db="EMBL/GenBank/DDBJ databases">
        <authorList>
            <person name="Schikora-Tamarit M.A."/>
        </authorList>
    </citation>
    <scope>NUCLEOTIDE SEQUENCE</scope>
    <source>
        <strain evidence="17">CBS2887</strain>
    </source>
</reference>
<keyword evidence="6" id="KW-0521">NADP</keyword>
<keyword evidence="8" id="KW-0560">Oxidoreductase</keyword>
<comment type="caution">
    <text evidence="17">The sequence shown here is derived from an EMBL/GenBank/DDBJ whole genome shotgun (WGS) entry which is preliminary data.</text>
</comment>
<evidence type="ECO:0000256" key="11">
    <source>
        <dbReference type="ARBA" id="ARBA00026241"/>
    </source>
</evidence>
<comment type="pathway">
    <text evidence="2">Lipid metabolism; sphingolipid metabolism.</text>
</comment>
<dbReference type="PRINTS" id="PR00081">
    <property type="entry name" value="GDHRDH"/>
</dbReference>
<comment type="catalytic activity">
    <reaction evidence="15">
        <text>sphinganine + NADP(+) = 3-oxosphinganine + NADPH + H(+)</text>
        <dbReference type="Rhea" id="RHEA:22640"/>
        <dbReference type="ChEBI" id="CHEBI:15378"/>
        <dbReference type="ChEBI" id="CHEBI:57783"/>
        <dbReference type="ChEBI" id="CHEBI:57817"/>
        <dbReference type="ChEBI" id="CHEBI:58299"/>
        <dbReference type="ChEBI" id="CHEBI:58349"/>
        <dbReference type="EC" id="1.1.1.102"/>
    </reaction>
    <physiologicalReaction direction="right-to-left" evidence="15">
        <dbReference type="Rhea" id="RHEA:22642"/>
    </physiologicalReaction>
</comment>
<comment type="pathway">
    <text evidence="3">Sphingolipid metabolism.</text>
</comment>
<proteinExistence type="inferred from homology"/>
<dbReference type="Proteomes" id="UP000774326">
    <property type="component" value="Unassembled WGS sequence"/>
</dbReference>
<evidence type="ECO:0000256" key="3">
    <source>
        <dbReference type="ARBA" id="ARBA00004991"/>
    </source>
</evidence>
<dbReference type="Pfam" id="PF00106">
    <property type="entry name" value="adh_short"/>
    <property type="match status" value="1"/>
</dbReference>
<dbReference type="EC" id="1.1.1.102" evidence="10"/>
<evidence type="ECO:0000256" key="14">
    <source>
        <dbReference type="ARBA" id="ARBA00044737"/>
    </source>
</evidence>
<dbReference type="GO" id="GO:0030148">
    <property type="term" value="P:sphingolipid biosynthetic process"/>
    <property type="evidence" value="ECO:0007669"/>
    <property type="project" value="InterPro"/>
</dbReference>
<keyword evidence="7" id="KW-0746">Sphingolipid metabolism</keyword>
<dbReference type="InterPro" id="IPR002347">
    <property type="entry name" value="SDR_fam"/>
</dbReference>
<reference evidence="17" key="1">
    <citation type="journal article" date="2021" name="Open Biol.">
        <title>Shared evolutionary footprints suggest mitochondrial oxidative damage underlies multiple complex I losses in fungi.</title>
        <authorList>
            <person name="Schikora-Tamarit M.A."/>
            <person name="Marcet-Houben M."/>
            <person name="Nosek J."/>
            <person name="Gabaldon T."/>
        </authorList>
    </citation>
    <scope>NUCLEOTIDE SEQUENCE</scope>
    <source>
        <strain evidence="17">CBS2887</strain>
    </source>
</reference>